<dbReference type="Gene3D" id="3.40.50.2300">
    <property type="match status" value="1"/>
</dbReference>
<comment type="caution">
    <text evidence="1">Lacks conserved residue(s) required for the propagation of feature annotation.</text>
</comment>
<name>U9URH3_RHIID</name>
<dbReference type="PROSITE" id="PS50110">
    <property type="entry name" value="RESPONSE_REGULATORY"/>
    <property type="match status" value="1"/>
</dbReference>
<feature type="compositionally biased region" description="Low complexity" evidence="2">
    <location>
        <begin position="50"/>
        <end position="70"/>
    </location>
</feature>
<reference evidence="5 6" key="1">
    <citation type="journal article" date="2013" name="Proc. Natl. Acad. Sci. U.S.A.">
        <title>Genome of an arbuscular mycorrhizal fungus provides insight into the oldest plant symbiosis.</title>
        <authorList>
            <person name="Tisserant E."/>
            <person name="Malbreil M."/>
            <person name="Kuo A."/>
            <person name="Kohler A."/>
            <person name="Symeonidi A."/>
            <person name="Balestrini R."/>
            <person name="Charron P."/>
            <person name="Duensing N."/>
            <person name="Frei Dit Frey N."/>
            <person name="Gianinazzi-Pearson V."/>
            <person name="Gilbert L.B."/>
            <person name="Handa Y."/>
            <person name="Herr J.R."/>
            <person name="Hijri M."/>
            <person name="Koul R."/>
            <person name="Kawaguchi M."/>
            <person name="Krajinski F."/>
            <person name="Lammers P.J."/>
            <person name="Masclaux F.G."/>
            <person name="Murat C."/>
            <person name="Morin E."/>
            <person name="Ndikumana S."/>
            <person name="Pagni M."/>
            <person name="Petitpierre D."/>
            <person name="Requena N."/>
            <person name="Rosikiewicz P."/>
            <person name="Riley R."/>
            <person name="Saito K."/>
            <person name="San Clemente H."/>
            <person name="Shapiro H."/>
            <person name="van Tuinen D."/>
            <person name="Becard G."/>
            <person name="Bonfante P."/>
            <person name="Paszkowski U."/>
            <person name="Shachar-Hill Y.Y."/>
            <person name="Tuskan G.A."/>
            <person name="Young P.W."/>
            <person name="Sanders I.R."/>
            <person name="Henrissat B."/>
            <person name="Rensing S.A."/>
            <person name="Grigoriev I.V."/>
            <person name="Corradi N."/>
            <person name="Roux C."/>
            <person name="Martin F."/>
        </authorList>
    </citation>
    <scope>NUCLEOTIDE SEQUENCE [LARGE SCALE GENOMIC DNA]</scope>
    <source>
        <strain evidence="6">DAOM 181602 / DAOM 197198 / MUCL 43194</strain>
        <strain evidence="5">DAOM 197198</strain>
    </source>
</reference>
<organism evidence="4">
    <name type="scientific">Rhizophagus irregularis (strain DAOM 181602 / DAOM 197198 / MUCL 43194)</name>
    <name type="common">Arbuscular mycorrhizal fungus</name>
    <name type="synonym">Glomus intraradices</name>
    <dbReference type="NCBI Taxonomy" id="747089"/>
    <lineage>
        <taxon>Eukaryota</taxon>
        <taxon>Fungi</taxon>
        <taxon>Fungi incertae sedis</taxon>
        <taxon>Mucoromycota</taxon>
        <taxon>Glomeromycotina</taxon>
        <taxon>Glomeromycetes</taxon>
        <taxon>Glomerales</taxon>
        <taxon>Glomeraceae</taxon>
        <taxon>Rhizophagus</taxon>
    </lineage>
</organism>
<evidence type="ECO:0000313" key="5">
    <source>
        <dbReference type="EMBL" id="POG58114.1"/>
    </source>
</evidence>
<evidence type="ECO:0000256" key="2">
    <source>
        <dbReference type="SAM" id="MobiDB-lite"/>
    </source>
</evidence>
<feature type="non-terminal residue" evidence="4">
    <location>
        <position position="1"/>
    </location>
</feature>
<evidence type="ECO:0000256" key="1">
    <source>
        <dbReference type="PROSITE-ProRule" id="PRU00169"/>
    </source>
</evidence>
<evidence type="ECO:0000259" key="3">
    <source>
        <dbReference type="PROSITE" id="PS50110"/>
    </source>
</evidence>
<accession>U9URH3</accession>
<dbReference type="InterPro" id="IPR011006">
    <property type="entry name" value="CheY-like_superfamily"/>
</dbReference>
<reference evidence="5 6" key="3">
    <citation type="journal article" date="2018" name="New Phytol.">
        <title>High intraspecific genome diversity in the model arbuscular mycorrhizal symbiont Rhizophagus irregularis.</title>
        <authorList>
            <person name="Chen E.C.H."/>
            <person name="Morin E."/>
            <person name="Beaudet D."/>
            <person name="Noel J."/>
            <person name="Yildirir G."/>
            <person name="Ndikumana S."/>
            <person name="Charron P."/>
            <person name="St-Onge C."/>
            <person name="Giorgi J."/>
            <person name="Kruger M."/>
            <person name="Marton T."/>
            <person name="Ropars J."/>
            <person name="Grigoriev I.V."/>
            <person name="Hainaut M."/>
            <person name="Henrissat B."/>
            <person name="Roux C."/>
            <person name="Martin F."/>
            <person name="Corradi N."/>
        </authorList>
    </citation>
    <scope>NUCLEOTIDE SEQUENCE [LARGE SCALE GENOMIC DNA]</scope>
    <source>
        <strain evidence="6">DAOM 181602 / DAOM 197198 / MUCL 43194</strain>
        <strain evidence="5">DAOM 197198</strain>
    </source>
</reference>
<protein>
    <recommendedName>
        <fullName evidence="3">Response regulatory domain-containing protein</fullName>
    </recommendedName>
</protein>
<dbReference type="InterPro" id="IPR001789">
    <property type="entry name" value="Sig_transdc_resp-reg_receiver"/>
</dbReference>
<dbReference type="EMBL" id="AUPC02000569">
    <property type="protein sequence ID" value="POG58114.1"/>
    <property type="molecule type" value="Genomic_DNA"/>
</dbReference>
<proteinExistence type="predicted"/>
<dbReference type="Proteomes" id="UP000018888">
    <property type="component" value="Unassembled WGS sequence"/>
</dbReference>
<dbReference type="AlphaFoldDB" id="U9URH3"/>
<feature type="domain" description="Response regulatory" evidence="3">
    <location>
        <begin position="1"/>
        <end position="44"/>
    </location>
</feature>
<dbReference type="GO" id="GO:0000160">
    <property type="term" value="P:phosphorelay signal transduction system"/>
    <property type="evidence" value="ECO:0007669"/>
    <property type="project" value="InterPro"/>
</dbReference>
<keyword evidence="6" id="KW-1185">Reference proteome</keyword>
<dbReference type="HOGENOM" id="CLU_2764898_0_0_1"/>
<dbReference type="SUPFAM" id="SSF52172">
    <property type="entry name" value="CheY-like"/>
    <property type="match status" value="1"/>
</dbReference>
<evidence type="ECO:0000313" key="4">
    <source>
        <dbReference type="EMBL" id="ESA18186.1"/>
    </source>
</evidence>
<dbReference type="VEuPathDB" id="FungiDB:RhiirFUN_026821"/>
<feature type="region of interest" description="Disordered" evidence="2">
    <location>
        <begin position="44"/>
        <end position="70"/>
    </location>
</feature>
<sequence>SLIFALTGLASEEDKDLTFESGVDGFLTKPVSLKMLEKVLKKWSDKNEQSSENSSVGSSNSSSNSSGVST</sequence>
<dbReference type="EMBL" id="KI279454">
    <property type="protein sequence ID" value="ESA18186.1"/>
    <property type="molecule type" value="Genomic_DNA"/>
</dbReference>
<evidence type="ECO:0000313" key="6">
    <source>
        <dbReference type="Proteomes" id="UP000018888"/>
    </source>
</evidence>
<reference evidence="4" key="2">
    <citation type="submission" date="2013-07" db="EMBL/GenBank/DDBJ databases">
        <title>The genome of an arbuscular mycorrhizal fungus provides insights into the evolution of the oldest plant symbiosis.</title>
        <authorList>
            <consortium name="DOE Joint Genome Institute"/>
            <person name="Tisserant E."/>
            <person name="Malbreil M."/>
            <person name="Kuo A."/>
            <person name="Kohler A."/>
            <person name="Symeonidi A."/>
            <person name="Balestrini R."/>
            <person name="Charron P."/>
            <person name="Duensing N."/>
            <person name="Frei-dit-Frey N."/>
            <person name="Gianinazzi-Pearson V."/>
            <person name="Gilbert B."/>
            <person name="Handa Y."/>
            <person name="Hijri M."/>
            <person name="Kaul R."/>
            <person name="Kawaguchi M."/>
            <person name="Krajinski F."/>
            <person name="Lammers P."/>
            <person name="Lapierre D."/>
            <person name="Masclaux F.G."/>
            <person name="Murat C."/>
            <person name="Morin E."/>
            <person name="Ndikumana S."/>
            <person name="Pagni M."/>
            <person name="Petitpierre D."/>
            <person name="Requena N."/>
            <person name="Rosikiewicz P."/>
            <person name="Riley R."/>
            <person name="Saito K."/>
            <person name="San Clemente H."/>
            <person name="Shapiro H."/>
            <person name="van Tuinen D."/>
            <person name="Becard G."/>
            <person name="Bonfante P."/>
            <person name="Paszkowski U."/>
            <person name="Shachar-Hill Y."/>
            <person name="Young J.P."/>
            <person name="Sanders I.R."/>
            <person name="Henrissat B."/>
            <person name="Rensing S.A."/>
            <person name="Grigoriev I.V."/>
            <person name="Corradi N."/>
            <person name="Roux C."/>
            <person name="Martin F."/>
        </authorList>
    </citation>
    <scope>NUCLEOTIDE SEQUENCE</scope>
    <source>
        <strain evidence="4">DAOM 197198</strain>
    </source>
</reference>
<gene>
    <name evidence="5" type="ORF">GLOIN_2v1468488</name>
    <name evidence="4" type="ORF">GLOINDRAFT_76278</name>
</gene>